<dbReference type="InterPro" id="IPR023213">
    <property type="entry name" value="CAT-like_dom_sf"/>
</dbReference>
<keyword evidence="3" id="KW-0012">Acyltransferase</keyword>
<reference evidence="4" key="1">
    <citation type="submission" date="2023-04" db="EMBL/GenBank/DDBJ databases">
        <authorList>
            <person name="Vijverberg K."/>
            <person name="Xiong W."/>
            <person name="Schranz E."/>
        </authorList>
    </citation>
    <scope>NUCLEOTIDE SEQUENCE</scope>
</reference>
<comment type="similarity">
    <text evidence="1">Belongs to the plant acyltransferase family.</text>
</comment>
<dbReference type="PANTHER" id="PTHR31623">
    <property type="entry name" value="F21J9.9"/>
    <property type="match status" value="1"/>
</dbReference>
<evidence type="ECO:0000256" key="3">
    <source>
        <dbReference type="ARBA" id="ARBA00023315"/>
    </source>
</evidence>
<dbReference type="Gene3D" id="3.30.559.10">
    <property type="entry name" value="Chloramphenicol acetyltransferase-like domain"/>
    <property type="match status" value="2"/>
</dbReference>
<dbReference type="Proteomes" id="UP001177003">
    <property type="component" value="Chromosome 0"/>
</dbReference>
<protein>
    <submittedName>
        <fullName evidence="4">Uncharacterized protein</fullName>
    </submittedName>
</protein>
<dbReference type="EMBL" id="OX465086">
    <property type="protein sequence ID" value="CAI9261348.1"/>
    <property type="molecule type" value="Genomic_DNA"/>
</dbReference>
<dbReference type="AlphaFoldDB" id="A0AA35Y843"/>
<evidence type="ECO:0000256" key="2">
    <source>
        <dbReference type="ARBA" id="ARBA00022679"/>
    </source>
</evidence>
<gene>
    <name evidence="4" type="ORF">LSALG_LOCUS2138</name>
</gene>
<keyword evidence="2" id="KW-0808">Transferase</keyword>
<keyword evidence="5" id="KW-1185">Reference proteome</keyword>
<dbReference type="GO" id="GO:0016746">
    <property type="term" value="F:acyltransferase activity"/>
    <property type="evidence" value="ECO:0007669"/>
    <property type="project" value="UniProtKB-KW"/>
</dbReference>
<name>A0AA35Y843_LACSI</name>
<accession>A0AA35Y843</accession>
<dbReference type="Pfam" id="PF02458">
    <property type="entry name" value="Transferase"/>
    <property type="match status" value="2"/>
</dbReference>
<sequence length="385" mass="43094">MNKITQKLQTFAKIRQLHTIISQETITPSSPTPPHLKTHNLSLLDQFAPDMHTPFVFFYRNYKNGDNKLLKQSLSQCLTQYYPFAGGIPTPFLPYINCNDEGVEFLEAFNDIPLDDFIHKNEQNETLDQLFPYGLSSTVRASCPKLLDVQLNHFAGGGAAVAVSMSHKLADGATFANFINHWATVTRCQPPVNPSFVSSSTSNNVRLPKFVIKDLDKVNVKAAAIKSDSLKPSSLSVATNMRNKVVENYSETAAGNLFTLAIVKMEEFGEIRLSEVISEVRKAKLGLEGMRDEQEVVDKLLNTFSTLQGDIYYSSSVCRVPFYEVDFGWGKPQEVVLRIPNVDENTIILMDTPSGDGITAHVHLPEEEMAILHKDKEFVNYLQDI</sequence>
<evidence type="ECO:0000313" key="4">
    <source>
        <dbReference type="EMBL" id="CAI9261348.1"/>
    </source>
</evidence>
<evidence type="ECO:0000313" key="5">
    <source>
        <dbReference type="Proteomes" id="UP001177003"/>
    </source>
</evidence>
<organism evidence="4 5">
    <name type="scientific">Lactuca saligna</name>
    <name type="common">Willowleaf lettuce</name>
    <dbReference type="NCBI Taxonomy" id="75948"/>
    <lineage>
        <taxon>Eukaryota</taxon>
        <taxon>Viridiplantae</taxon>
        <taxon>Streptophyta</taxon>
        <taxon>Embryophyta</taxon>
        <taxon>Tracheophyta</taxon>
        <taxon>Spermatophyta</taxon>
        <taxon>Magnoliopsida</taxon>
        <taxon>eudicotyledons</taxon>
        <taxon>Gunneridae</taxon>
        <taxon>Pentapetalae</taxon>
        <taxon>asterids</taxon>
        <taxon>campanulids</taxon>
        <taxon>Asterales</taxon>
        <taxon>Asteraceae</taxon>
        <taxon>Cichorioideae</taxon>
        <taxon>Cichorieae</taxon>
        <taxon>Lactucinae</taxon>
        <taxon>Lactuca</taxon>
    </lineage>
</organism>
<proteinExistence type="inferred from homology"/>
<dbReference type="PANTHER" id="PTHR31623:SF92">
    <property type="entry name" value="VINORINE SYNTHASE"/>
    <property type="match status" value="1"/>
</dbReference>
<evidence type="ECO:0000256" key="1">
    <source>
        <dbReference type="ARBA" id="ARBA00009861"/>
    </source>
</evidence>